<dbReference type="VEuPathDB" id="VectorBase:AMEM21_013029"/>
<feature type="compositionally biased region" description="Low complexity" evidence="1">
    <location>
        <begin position="164"/>
        <end position="182"/>
    </location>
</feature>
<dbReference type="VEuPathDB" id="VectorBase:AMEM001769"/>
<name>A0A182UQ93_ANOME</name>
<dbReference type="AlphaFoldDB" id="A0A182UQ93"/>
<reference evidence="3" key="1">
    <citation type="submission" date="2020-05" db="UniProtKB">
        <authorList>
            <consortium name="EnsemblMetazoa"/>
        </authorList>
    </citation>
    <scope>IDENTIFICATION</scope>
    <source>
        <strain evidence="3">MAF</strain>
    </source>
</reference>
<feature type="signal peptide" evidence="2">
    <location>
        <begin position="1"/>
        <end position="22"/>
    </location>
</feature>
<organism evidence="3 4">
    <name type="scientific">Anopheles merus</name>
    <name type="common">Mosquito</name>
    <dbReference type="NCBI Taxonomy" id="30066"/>
    <lineage>
        <taxon>Eukaryota</taxon>
        <taxon>Metazoa</taxon>
        <taxon>Ecdysozoa</taxon>
        <taxon>Arthropoda</taxon>
        <taxon>Hexapoda</taxon>
        <taxon>Insecta</taxon>
        <taxon>Pterygota</taxon>
        <taxon>Neoptera</taxon>
        <taxon>Endopterygota</taxon>
        <taxon>Diptera</taxon>
        <taxon>Nematocera</taxon>
        <taxon>Culicoidea</taxon>
        <taxon>Culicidae</taxon>
        <taxon>Anophelinae</taxon>
        <taxon>Anopheles</taxon>
    </lineage>
</organism>
<feature type="region of interest" description="Disordered" evidence="1">
    <location>
        <begin position="139"/>
        <end position="182"/>
    </location>
</feature>
<evidence type="ECO:0000313" key="4">
    <source>
        <dbReference type="Proteomes" id="UP000075903"/>
    </source>
</evidence>
<evidence type="ECO:0000256" key="2">
    <source>
        <dbReference type="SAM" id="SignalP"/>
    </source>
</evidence>
<evidence type="ECO:0000256" key="1">
    <source>
        <dbReference type="SAM" id="MobiDB-lite"/>
    </source>
</evidence>
<feature type="chain" id="PRO_5008138449" evidence="2">
    <location>
        <begin position="23"/>
        <end position="182"/>
    </location>
</feature>
<evidence type="ECO:0000313" key="3">
    <source>
        <dbReference type="EnsemblMetazoa" id="AMEM001769-PA"/>
    </source>
</evidence>
<protein>
    <submittedName>
        <fullName evidence="3">Uncharacterized protein</fullName>
    </submittedName>
</protein>
<sequence length="182" mass="19357">CFVVLFGCSVCVLLLLHRHSLQVRSLAHDVSFRLPVDAFKGAHESTHHGGALGTYAGICMGDPEVGDVTISEMSPEDIRAELKSTLSRALVCHLNNNADSVCGVVFEYLPRTAFKACAHQPVNDTIICALSAKHRHNRPAVSEVEVTEAEPSRTPEDSVCSVEGPTDTGTGTGEISGISSSK</sequence>
<dbReference type="EnsemblMetazoa" id="AMEM001769-RA">
    <property type="protein sequence ID" value="AMEM001769-PA"/>
    <property type="gene ID" value="AMEM001769"/>
</dbReference>
<accession>A0A182UQ93</accession>
<dbReference type="Proteomes" id="UP000075903">
    <property type="component" value="Unassembled WGS sequence"/>
</dbReference>
<dbReference type="STRING" id="30066.A0A182UQ93"/>
<proteinExistence type="predicted"/>
<keyword evidence="2" id="KW-0732">Signal</keyword>
<keyword evidence="4" id="KW-1185">Reference proteome</keyword>